<keyword evidence="5" id="KW-0804">Transcription</keyword>
<keyword evidence="2 7" id="KW-0597">Phosphoprotein</keyword>
<sequence>MQQRKLKVLLVDDHVVLLSGLCLLLENTNDLEVVGKATDRMSALEQCRKLKPDVLLLDINLGDNSGLDLIPEVQRISPETNILLLTMYDEEDYLQRALELGARGYILKKASDQELLAAVRAVGQGGTYLDPAIATSVVNLALGRKKKGEERPSSNGVLSSREKEVLGLVALGYTNQQIADELTISIKTVETHKANIKEKLGIKKRSDLVRYALENNLMPEK</sequence>
<dbReference type="OrthoDB" id="9779069at2"/>
<dbReference type="PRINTS" id="PR00038">
    <property type="entry name" value="HTHLUXR"/>
</dbReference>
<dbReference type="InterPro" id="IPR058245">
    <property type="entry name" value="NreC/VraR/RcsB-like_REC"/>
</dbReference>
<keyword evidence="3" id="KW-0805">Transcription regulation</keyword>
<dbReference type="SMART" id="SM00448">
    <property type="entry name" value="REC"/>
    <property type="match status" value="1"/>
</dbReference>
<dbReference type="SUPFAM" id="SSF46894">
    <property type="entry name" value="C-terminal effector domain of the bipartite response regulators"/>
    <property type="match status" value="1"/>
</dbReference>
<evidence type="ECO:0000313" key="11">
    <source>
        <dbReference type="Proteomes" id="UP000197032"/>
    </source>
</evidence>
<dbReference type="InterPro" id="IPR016032">
    <property type="entry name" value="Sig_transdc_resp-reg_C-effctor"/>
</dbReference>
<dbReference type="InterPro" id="IPR011006">
    <property type="entry name" value="CheY-like_superfamily"/>
</dbReference>
<dbReference type="GO" id="GO:0006355">
    <property type="term" value="P:regulation of DNA-templated transcription"/>
    <property type="evidence" value="ECO:0007669"/>
    <property type="project" value="InterPro"/>
</dbReference>
<gene>
    <name evidence="10" type="ORF">KKC1_04060</name>
</gene>
<feature type="modified residue" description="4-aspartylphosphate" evidence="7">
    <location>
        <position position="58"/>
    </location>
</feature>
<dbReference type="GO" id="GO:0003677">
    <property type="term" value="F:DNA binding"/>
    <property type="evidence" value="ECO:0007669"/>
    <property type="project" value="UniProtKB-KW"/>
</dbReference>
<reference evidence="11" key="1">
    <citation type="journal article" date="2017" name="Appl. Environ. Microbiol.">
        <title>Genomic analysis of Calderihabitans maritimus KKC1, a thermophilic hydrogenogenic carboxydotrophic bacterium isolated from marine sediment.</title>
        <authorList>
            <person name="Omae K."/>
            <person name="Yoneda Y."/>
            <person name="Fukuyama Y."/>
            <person name="Yoshida T."/>
            <person name="Sako Y."/>
        </authorList>
    </citation>
    <scope>NUCLEOTIDE SEQUENCE [LARGE SCALE GENOMIC DNA]</scope>
    <source>
        <strain evidence="11">KKC1</strain>
    </source>
</reference>
<dbReference type="PROSITE" id="PS50110">
    <property type="entry name" value="RESPONSE_REGULATORY"/>
    <property type="match status" value="1"/>
</dbReference>
<dbReference type="Pfam" id="PF00072">
    <property type="entry name" value="Response_reg"/>
    <property type="match status" value="1"/>
</dbReference>
<dbReference type="InterPro" id="IPR039420">
    <property type="entry name" value="WalR-like"/>
</dbReference>
<evidence type="ECO:0000256" key="6">
    <source>
        <dbReference type="ARBA" id="ARBA00024867"/>
    </source>
</evidence>
<dbReference type="PANTHER" id="PTHR43214">
    <property type="entry name" value="TWO-COMPONENT RESPONSE REGULATOR"/>
    <property type="match status" value="1"/>
</dbReference>
<dbReference type="AlphaFoldDB" id="A0A1Z5HP04"/>
<protein>
    <recommendedName>
        <fullName evidence="1">Stage 0 sporulation protein A homolog</fullName>
    </recommendedName>
</protein>
<dbReference type="CDD" id="cd17535">
    <property type="entry name" value="REC_NarL-like"/>
    <property type="match status" value="1"/>
</dbReference>
<dbReference type="PANTHER" id="PTHR43214:SF37">
    <property type="entry name" value="TRANSCRIPTIONAL REGULATORY PROTEIN YDFI"/>
    <property type="match status" value="1"/>
</dbReference>
<feature type="domain" description="HTH luxR-type" evidence="8">
    <location>
        <begin position="151"/>
        <end position="216"/>
    </location>
</feature>
<dbReference type="SMART" id="SM00421">
    <property type="entry name" value="HTH_LUXR"/>
    <property type="match status" value="1"/>
</dbReference>
<dbReference type="PROSITE" id="PS50043">
    <property type="entry name" value="HTH_LUXR_2"/>
    <property type="match status" value="1"/>
</dbReference>
<accession>A0A1Z5HP04</accession>
<dbReference type="InterPro" id="IPR001789">
    <property type="entry name" value="Sig_transdc_resp-reg_receiver"/>
</dbReference>
<organism evidence="10 11">
    <name type="scientific">Calderihabitans maritimus</name>
    <dbReference type="NCBI Taxonomy" id="1246530"/>
    <lineage>
        <taxon>Bacteria</taxon>
        <taxon>Bacillati</taxon>
        <taxon>Bacillota</taxon>
        <taxon>Clostridia</taxon>
        <taxon>Neomoorellales</taxon>
        <taxon>Calderihabitantaceae</taxon>
        <taxon>Calderihabitans</taxon>
    </lineage>
</organism>
<comment type="caution">
    <text evidence="10">The sequence shown here is derived from an EMBL/GenBank/DDBJ whole genome shotgun (WGS) entry which is preliminary data.</text>
</comment>
<evidence type="ECO:0000256" key="3">
    <source>
        <dbReference type="ARBA" id="ARBA00023015"/>
    </source>
</evidence>
<dbReference type="Pfam" id="PF00196">
    <property type="entry name" value="GerE"/>
    <property type="match status" value="1"/>
</dbReference>
<evidence type="ECO:0000259" key="9">
    <source>
        <dbReference type="PROSITE" id="PS50110"/>
    </source>
</evidence>
<evidence type="ECO:0000256" key="7">
    <source>
        <dbReference type="PROSITE-ProRule" id="PRU00169"/>
    </source>
</evidence>
<dbReference type="CDD" id="cd06170">
    <property type="entry name" value="LuxR_C_like"/>
    <property type="match status" value="1"/>
</dbReference>
<dbReference type="PROSITE" id="PS00622">
    <property type="entry name" value="HTH_LUXR_1"/>
    <property type="match status" value="1"/>
</dbReference>
<dbReference type="RefSeq" id="WP_088552811.1">
    <property type="nucleotide sequence ID" value="NZ_BDGJ01000010.1"/>
</dbReference>
<dbReference type="GO" id="GO:0000160">
    <property type="term" value="P:phosphorelay signal transduction system"/>
    <property type="evidence" value="ECO:0007669"/>
    <property type="project" value="InterPro"/>
</dbReference>
<evidence type="ECO:0000313" key="10">
    <source>
        <dbReference type="EMBL" id="GAW91244.1"/>
    </source>
</evidence>
<dbReference type="EMBL" id="BDGJ01000010">
    <property type="protein sequence ID" value="GAW91244.1"/>
    <property type="molecule type" value="Genomic_DNA"/>
</dbReference>
<keyword evidence="4 10" id="KW-0238">DNA-binding</keyword>
<feature type="domain" description="Response regulatory" evidence="9">
    <location>
        <begin position="7"/>
        <end position="123"/>
    </location>
</feature>
<name>A0A1Z5HP04_9FIRM</name>
<dbReference type="Gene3D" id="3.40.50.2300">
    <property type="match status" value="1"/>
</dbReference>
<evidence type="ECO:0000259" key="8">
    <source>
        <dbReference type="PROSITE" id="PS50043"/>
    </source>
</evidence>
<evidence type="ECO:0000256" key="1">
    <source>
        <dbReference type="ARBA" id="ARBA00018672"/>
    </source>
</evidence>
<dbReference type="InterPro" id="IPR000792">
    <property type="entry name" value="Tscrpt_reg_LuxR_C"/>
</dbReference>
<comment type="function">
    <text evidence="6">May play the central regulatory role in sporulation. It may be an element of the effector pathway responsible for the activation of sporulation genes in response to nutritional stress. Spo0A may act in concert with spo0H (a sigma factor) to control the expression of some genes that are critical to the sporulation process.</text>
</comment>
<evidence type="ECO:0000256" key="4">
    <source>
        <dbReference type="ARBA" id="ARBA00023125"/>
    </source>
</evidence>
<evidence type="ECO:0000256" key="5">
    <source>
        <dbReference type="ARBA" id="ARBA00023163"/>
    </source>
</evidence>
<dbReference type="Proteomes" id="UP000197032">
    <property type="component" value="Unassembled WGS sequence"/>
</dbReference>
<proteinExistence type="predicted"/>
<dbReference type="SUPFAM" id="SSF52172">
    <property type="entry name" value="CheY-like"/>
    <property type="match status" value="1"/>
</dbReference>
<evidence type="ECO:0000256" key="2">
    <source>
        <dbReference type="ARBA" id="ARBA00022553"/>
    </source>
</evidence>
<keyword evidence="11" id="KW-1185">Reference proteome</keyword>